<feature type="transmembrane region" description="Helical" evidence="1">
    <location>
        <begin position="31"/>
        <end position="53"/>
    </location>
</feature>
<evidence type="ECO:0000313" key="2">
    <source>
        <dbReference type="EMBL" id="URN92741.1"/>
    </source>
</evidence>
<name>A0A9J6Z948_9BACL</name>
<protein>
    <recommendedName>
        <fullName evidence="4">TadE-like protein</fullName>
    </recommendedName>
</protein>
<evidence type="ECO:0000256" key="1">
    <source>
        <dbReference type="SAM" id="Phobius"/>
    </source>
</evidence>
<accession>A0A9J6Z948</accession>
<dbReference type="AlphaFoldDB" id="A0A9J6Z948"/>
<organism evidence="2 3">
    <name type="scientific">Candidatus Pristimantibacillus lignocellulolyticus</name>
    <dbReference type="NCBI Taxonomy" id="2994561"/>
    <lineage>
        <taxon>Bacteria</taxon>
        <taxon>Bacillati</taxon>
        <taxon>Bacillota</taxon>
        <taxon>Bacilli</taxon>
        <taxon>Bacillales</taxon>
        <taxon>Paenibacillaceae</taxon>
        <taxon>Candidatus Pristimantibacillus</taxon>
    </lineage>
</organism>
<dbReference type="Proteomes" id="UP001056756">
    <property type="component" value="Chromosome"/>
</dbReference>
<proteinExistence type="predicted"/>
<dbReference type="EMBL" id="CP097899">
    <property type="protein sequence ID" value="URN92741.1"/>
    <property type="molecule type" value="Genomic_DNA"/>
</dbReference>
<evidence type="ECO:0000313" key="3">
    <source>
        <dbReference type="Proteomes" id="UP001056756"/>
    </source>
</evidence>
<reference evidence="2" key="1">
    <citation type="submission" date="2022-05" db="EMBL/GenBank/DDBJ databases">
        <title>Novel bacterial taxa in a minimal lignocellulolytic consortium and its capacity to transform plastics disclosed by genome-resolved metagenomics.</title>
        <authorList>
            <person name="Rodriguez C.A.D."/>
            <person name="Diaz-Garcia L."/>
            <person name="Herrera K."/>
            <person name="Tarazona N.A."/>
            <person name="Sproer C."/>
            <person name="Overmann J."/>
            <person name="Jimenez D.J."/>
        </authorList>
    </citation>
    <scope>NUCLEOTIDE SEQUENCE</scope>
    <source>
        <strain evidence="2">MAG5</strain>
    </source>
</reference>
<keyword evidence="1" id="KW-0812">Transmembrane</keyword>
<dbReference type="KEGG" id="plig:NAG76_12865"/>
<evidence type="ECO:0008006" key="4">
    <source>
        <dbReference type="Google" id="ProtNLM"/>
    </source>
</evidence>
<gene>
    <name evidence="2" type="ORF">NAG76_12865</name>
</gene>
<keyword evidence="1" id="KW-0472">Membrane</keyword>
<sequence length="327" mass="36656">MRRQILSRYLTKMKQKKAQLALKTTNEMGSITIEAALVMPIFILFLFVFYLLLMTISAQMALQATAASSVQQISAHMHPIALMVNEVKDRTGSNTTIQYDNADEGWKKSVYDISEVLPSPMDSLVQEGLKGNWWPAANLAGTILGKDILDTMIQSQVTSPVLQKEKVELAYLQLPDLINYTDLNVTLALAYELPIKVPLLNEVITIREQAVQRVWIPDVRPSYYEINEEEDAYIYVLSLTPNPVKPGHKATLKVMTLPNTKISLEVIYKSGSSVAKHLGTVTSNDKGEAEWTWHVSGNTTVGTWNMNIKLPEKSYSVEHIFNVAKSK</sequence>
<keyword evidence="1" id="KW-1133">Transmembrane helix</keyword>